<evidence type="ECO:0000313" key="1">
    <source>
        <dbReference type="EMBL" id="RNB92391.1"/>
    </source>
</evidence>
<gene>
    <name evidence="1" type="ORF">EDM56_01455</name>
</gene>
<proteinExistence type="predicted"/>
<dbReference type="Proteomes" id="UP000271031">
    <property type="component" value="Unassembled WGS sequence"/>
</dbReference>
<comment type="caution">
    <text evidence="1">The sequence shown here is derived from an EMBL/GenBank/DDBJ whole genome shotgun (WGS) entry which is preliminary data.</text>
</comment>
<accession>A0A3M8DYT1</accession>
<reference evidence="1 2" key="1">
    <citation type="submission" date="2018-10" db="EMBL/GenBank/DDBJ databases">
        <title>Phylogenomics of Brevibacillus.</title>
        <authorList>
            <person name="Dunlap C."/>
        </authorList>
    </citation>
    <scope>NUCLEOTIDE SEQUENCE [LARGE SCALE GENOMIC DNA]</scope>
    <source>
        <strain evidence="1 2">JCM 15716</strain>
    </source>
</reference>
<evidence type="ECO:0000313" key="2">
    <source>
        <dbReference type="Proteomes" id="UP000271031"/>
    </source>
</evidence>
<keyword evidence="2" id="KW-1185">Reference proteome</keyword>
<organism evidence="1 2">
    <name type="scientific">Brevibacillus fluminis</name>
    <dbReference type="NCBI Taxonomy" id="511487"/>
    <lineage>
        <taxon>Bacteria</taxon>
        <taxon>Bacillati</taxon>
        <taxon>Bacillota</taxon>
        <taxon>Bacilli</taxon>
        <taxon>Bacillales</taxon>
        <taxon>Paenibacillaceae</taxon>
        <taxon>Brevibacillus</taxon>
    </lineage>
</organism>
<dbReference type="AlphaFoldDB" id="A0A3M8DYT1"/>
<name>A0A3M8DYT1_9BACL</name>
<protein>
    <submittedName>
        <fullName evidence="1">Uncharacterized protein</fullName>
    </submittedName>
</protein>
<dbReference type="EMBL" id="RHHQ01000003">
    <property type="protein sequence ID" value="RNB92391.1"/>
    <property type="molecule type" value="Genomic_DNA"/>
</dbReference>
<sequence>MAQSVSIFCAEPGGHRKGVAPLFSENPFAAEECFDMKKYKERKDKRKRAFRFPGGSFSSA</sequence>